<feature type="non-terminal residue" evidence="2">
    <location>
        <position position="1"/>
    </location>
</feature>
<name>A0ABV4P6E8_9GAMM</name>
<dbReference type="RefSeq" id="WP_371841782.1">
    <property type="nucleotide sequence ID" value="NZ_JBGMEK010000175.1"/>
</dbReference>
<evidence type="ECO:0000256" key="1">
    <source>
        <dbReference type="SAM" id="MobiDB-lite"/>
    </source>
</evidence>
<sequence length="275" mass="31324">RRCFMIRRGARPSSNYLVVANSVVCDRRISFAASGLLLHLLSKPDHWEVSASALAKEAQEGRDKIYKLLNELIESGYCERITNRDEKGKMIGTDYEISDAPRDSQKLSNPLPENPDTDLPDTDNPDTANPDTDFPTQESKDTKKITTGERITTGESNQSESEGAQKRTPASTRKPKSPAKRGTRLPGDWTLTEEFRTEAQRVRPDLINRLHDIADEFRDYWVAQSGQRGVKADWLATWRNWLRRERSSTPKFKTAAQQRSERAAATYDYERATNF</sequence>
<dbReference type="Proteomes" id="UP001569428">
    <property type="component" value="Unassembled WGS sequence"/>
</dbReference>
<proteinExistence type="predicted"/>
<dbReference type="Pfam" id="PF13730">
    <property type="entry name" value="HTH_36"/>
    <property type="match status" value="1"/>
</dbReference>
<feature type="compositionally biased region" description="Basic and acidic residues" evidence="1">
    <location>
        <begin position="138"/>
        <end position="147"/>
    </location>
</feature>
<feature type="compositionally biased region" description="Acidic residues" evidence="1">
    <location>
        <begin position="115"/>
        <end position="124"/>
    </location>
</feature>
<reference evidence="2 3" key="1">
    <citation type="submission" date="2024-08" db="EMBL/GenBank/DDBJ databases">
        <authorList>
            <person name="Ishaq N."/>
        </authorList>
    </citation>
    <scope>NUCLEOTIDE SEQUENCE [LARGE SCALE GENOMIC DNA]</scope>
    <source>
        <strain evidence="2 3">DSM 18651</strain>
    </source>
</reference>
<feature type="compositionally biased region" description="Polar residues" evidence="1">
    <location>
        <begin position="149"/>
        <end position="162"/>
    </location>
</feature>
<accession>A0ABV4P6E8</accession>
<gene>
    <name evidence="2" type="ORF">ACCI49_24040</name>
</gene>
<feature type="region of interest" description="Disordered" evidence="1">
    <location>
        <begin position="96"/>
        <end position="186"/>
    </location>
</feature>
<comment type="caution">
    <text evidence="2">The sequence shown here is derived from an EMBL/GenBank/DDBJ whole genome shotgun (WGS) entry which is preliminary data.</text>
</comment>
<dbReference type="EMBL" id="JBGMEK010000175">
    <property type="protein sequence ID" value="MFA0813942.1"/>
    <property type="molecule type" value="Genomic_DNA"/>
</dbReference>
<organism evidence="2 3">
    <name type="scientific">Microbulbifer epialgicus</name>
    <dbReference type="NCBI Taxonomy" id="393907"/>
    <lineage>
        <taxon>Bacteria</taxon>
        <taxon>Pseudomonadati</taxon>
        <taxon>Pseudomonadota</taxon>
        <taxon>Gammaproteobacteria</taxon>
        <taxon>Cellvibrionales</taxon>
        <taxon>Microbulbiferaceae</taxon>
        <taxon>Microbulbifer</taxon>
    </lineage>
</organism>
<feature type="compositionally biased region" description="Basic residues" evidence="1">
    <location>
        <begin position="173"/>
        <end position="183"/>
    </location>
</feature>
<evidence type="ECO:0000313" key="2">
    <source>
        <dbReference type="EMBL" id="MFA0813942.1"/>
    </source>
</evidence>
<feature type="compositionally biased region" description="Low complexity" evidence="1">
    <location>
        <begin position="125"/>
        <end position="136"/>
    </location>
</feature>
<protein>
    <submittedName>
        <fullName evidence="2">Helix-turn-helix domain-containing protein</fullName>
    </submittedName>
</protein>
<evidence type="ECO:0000313" key="3">
    <source>
        <dbReference type="Proteomes" id="UP001569428"/>
    </source>
</evidence>
<keyword evidence="3" id="KW-1185">Reference proteome</keyword>